<reference evidence="4 5" key="2">
    <citation type="journal article" date="2013" name="PLoS ONE">
        <title>Whole genome mapping and re-organization of the nuclear and mitochondrial genomes of Babesia microti isolates.</title>
        <authorList>
            <person name="Cornillot E."/>
            <person name="Dassouli A."/>
            <person name="Garg A."/>
            <person name="Pachikara N."/>
            <person name="Randazzo S."/>
            <person name="Depoix D."/>
            <person name="Carcy B."/>
            <person name="Delbecq S."/>
            <person name="Frutos R."/>
            <person name="Silva J.C."/>
            <person name="Sutton R."/>
            <person name="Krause P.J."/>
            <person name="Mamoun C.B."/>
        </authorList>
    </citation>
    <scope>NUCLEOTIDE SEQUENCE [LARGE SCALE GENOMIC DNA]</scope>
    <source>
        <strain evidence="4 5">RI</strain>
    </source>
</reference>
<dbReference type="InterPro" id="IPR019775">
    <property type="entry name" value="WD40_repeat_CS"/>
</dbReference>
<evidence type="ECO:0000313" key="5">
    <source>
        <dbReference type="Proteomes" id="UP000002899"/>
    </source>
</evidence>
<dbReference type="InterPro" id="IPR020472">
    <property type="entry name" value="WD40_PAC1"/>
</dbReference>
<evidence type="ECO:0000256" key="3">
    <source>
        <dbReference type="PROSITE-ProRule" id="PRU00221"/>
    </source>
</evidence>
<dbReference type="Proteomes" id="UP000002899">
    <property type="component" value="Chromosome II"/>
</dbReference>
<feature type="repeat" description="WD" evidence="3">
    <location>
        <begin position="110"/>
        <end position="151"/>
    </location>
</feature>
<dbReference type="InterPro" id="IPR036322">
    <property type="entry name" value="WD40_repeat_dom_sf"/>
</dbReference>
<keyword evidence="5" id="KW-1185">Reference proteome</keyword>
<dbReference type="Gene3D" id="2.130.10.10">
    <property type="entry name" value="YVTN repeat-like/Quinoprotein amine dehydrogenase"/>
    <property type="match status" value="1"/>
</dbReference>
<dbReference type="InterPro" id="IPR015943">
    <property type="entry name" value="WD40/YVTN_repeat-like_dom_sf"/>
</dbReference>
<sequence>MAYNRNLGDNPKPLCLTNIPDDSISSIRWSNPPNSLFIAAGSWDKTLRVWQISSSFGSNLSSTFKVSYMSNAPILSIGFSQDNTKLFAGSCDNTVRAFDLTSGNQAGVIVGQHQKPVIGVYHFPQQNAVITGGWDGMVAIWDMRQQNPAWSRMLNSKIFAMDFKSNIICTADSKLRANYWNVNNLNDTNTIPLDSSLRTQVRALALFPEVGDESGAGFTSIGGRCVVNYFSPSHRGRNFSFKCHRTDLNGKGTYVYPVNGIDFYGKYGTFVTGGGDGNFTIWDKENKTRVKMFNTMDSPIVDVKFNSEHNFLAYATSYDWHKGLNRNLMSSSSRTLQIVQLREEYVKPKPKAGSNRR</sequence>
<dbReference type="AlphaFoldDB" id="I7IPT7"/>
<gene>
    <name evidence="4" type="ORF">BMR1_02g00220</name>
</gene>
<dbReference type="EMBL" id="FO082872">
    <property type="protein sequence ID" value="CCF73210.1"/>
    <property type="molecule type" value="Genomic_DNA"/>
</dbReference>
<dbReference type="VEuPathDB" id="PiroplasmaDB:BMR1_02g00220"/>
<dbReference type="PRINTS" id="PR00320">
    <property type="entry name" value="GPROTEINBRPT"/>
</dbReference>
<feature type="repeat" description="WD" evidence="3">
    <location>
        <begin position="33"/>
        <end position="54"/>
    </location>
</feature>
<reference evidence="4 5" key="1">
    <citation type="journal article" date="2012" name="Nucleic Acids Res.">
        <title>Sequencing of the smallest Apicomplexan genome from the human pathogen Babesia microti.</title>
        <authorList>
            <person name="Cornillot E."/>
            <person name="Hadj-Kaddour K."/>
            <person name="Dassouli A."/>
            <person name="Noel B."/>
            <person name="Ranwez V."/>
            <person name="Vacherie B."/>
            <person name="Augagneur Y."/>
            <person name="Bres V."/>
            <person name="Duclos A."/>
            <person name="Randazzo S."/>
            <person name="Carcy B."/>
            <person name="Debierre-Grockiego F."/>
            <person name="Delbecq S."/>
            <person name="Moubri-Menage K."/>
            <person name="Shams-Eldin H."/>
            <person name="Usmani-Brown S."/>
            <person name="Bringaud F."/>
            <person name="Wincker P."/>
            <person name="Vivares C.P."/>
            <person name="Schwarz R.T."/>
            <person name="Schetters T.P."/>
            <person name="Krause P.J."/>
            <person name="Gorenflot A."/>
            <person name="Berry V."/>
            <person name="Barbe V."/>
            <person name="Ben Mamoun C."/>
        </authorList>
    </citation>
    <scope>NUCLEOTIDE SEQUENCE [LARGE SCALE GENOMIC DNA]</scope>
    <source>
        <strain evidence="4 5">RI</strain>
    </source>
</reference>
<keyword evidence="1 3" id="KW-0853">WD repeat</keyword>
<protein>
    <submittedName>
        <fullName evidence="4">mRNA export factor</fullName>
    </submittedName>
</protein>
<evidence type="ECO:0000256" key="1">
    <source>
        <dbReference type="ARBA" id="ARBA00022574"/>
    </source>
</evidence>
<evidence type="ECO:0000313" key="4">
    <source>
        <dbReference type="EMBL" id="CCF73210.1"/>
    </source>
</evidence>
<dbReference type="SUPFAM" id="SSF50978">
    <property type="entry name" value="WD40 repeat-like"/>
    <property type="match status" value="1"/>
</dbReference>
<dbReference type="SMART" id="SM00320">
    <property type="entry name" value="WD40"/>
    <property type="match status" value="4"/>
</dbReference>
<dbReference type="PROSITE" id="PS50082">
    <property type="entry name" value="WD_REPEATS_2"/>
    <property type="match status" value="2"/>
</dbReference>
<dbReference type="GeneID" id="24423834"/>
<organism evidence="4 5">
    <name type="scientific">Babesia microti (strain RI)</name>
    <dbReference type="NCBI Taxonomy" id="1133968"/>
    <lineage>
        <taxon>Eukaryota</taxon>
        <taxon>Sar</taxon>
        <taxon>Alveolata</taxon>
        <taxon>Apicomplexa</taxon>
        <taxon>Aconoidasida</taxon>
        <taxon>Piroplasmida</taxon>
        <taxon>Babesiidae</taxon>
        <taxon>Babesia</taxon>
    </lineage>
</organism>
<dbReference type="InterPro" id="IPR001680">
    <property type="entry name" value="WD40_rpt"/>
</dbReference>
<dbReference type="PROSITE" id="PS50294">
    <property type="entry name" value="WD_REPEATS_REGION"/>
    <property type="match status" value="1"/>
</dbReference>
<keyword evidence="2" id="KW-0677">Repeat</keyword>
<name>I7IPT7_BABMR</name>
<proteinExistence type="predicted"/>
<dbReference type="OrthoDB" id="256303at2759"/>
<reference evidence="4 5" key="3">
    <citation type="journal article" date="2016" name="Sci. Rep.">
        <title>Genome-wide diversity and gene expression profiling of Babesia microti isolates identify polymorphic genes that mediate host-pathogen interactions.</title>
        <authorList>
            <person name="Silva J.C."/>
            <person name="Cornillot E."/>
            <person name="McCracken C."/>
            <person name="Usmani-Brown S."/>
            <person name="Dwivedi A."/>
            <person name="Ifeonu O.O."/>
            <person name="Crabtree J."/>
            <person name="Gotia H.T."/>
            <person name="Virji A.Z."/>
            <person name="Reynes C."/>
            <person name="Colinge J."/>
            <person name="Kumar V."/>
            <person name="Lawres L."/>
            <person name="Pazzi J.E."/>
            <person name="Pablo J.V."/>
            <person name="Hung C."/>
            <person name="Brancato J."/>
            <person name="Kumari P."/>
            <person name="Orvis J."/>
            <person name="Tretina K."/>
            <person name="Chibucos M."/>
            <person name="Ott S."/>
            <person name="Sadzewicz L."/>
            <person name="Sengamalay N."/>
            <person name="Shetty A.C."/>
            <person name="Su Q."/>
            <person name="Tallon L."/>
            <person name="Fraser C.M."/>
            <person name="Frutos R."/>
            <person name="Molina D.M."/>
            <person name="Krause P.J."/>
            <person name="Ben Mamoun C."/>
        </authorList>
    </citation>
    <scope>NUCLEOTIDE SEQUENCE [LARGE SCALE GENOMIC DNA]</scope>
    <source>
        <strain evidence="4 5">RI</strain>
    </source>
</reference>
<dbReference type="KEGG" id="bmic:BMR1_02g00220"/>
<dbReference type="PROSITE" id="PS00678">
    <property type="entry name" value="WD_REPEATS_1"/>
    <property type="match status" value="1"/>
</dbReference>
<evidence type="ECO:0000256" key="2">
    <source>
        <dbReference type="ARBA" id="ARBA00022737"/>
    </source>
</evidence>
<accession>I7IPT7</accession>
<dbReference type="OMA" id="EAMDQSI"/>
<dbReference type="RefSeq" id="XP_012647819.1">
    <property type="nucleotide sequence ID" value="XM_012792365.1"/>
</dbReference>
<dbReference type="PANTHER" id="PTHR10971">
    <property type="entry name" value="MRNA EXPORT FACTOR AND BUB3"/>
    <property type="match status" value="1"/>
</dbReference>
<dbReference type="Pfam" id="PF00400">
    <property type="entry name" value="WD40"/>
    <property type="match status" value="3"/>
</dbReference>